<dbReference type="InterPro" id="IPR010918">
    <property type="entry name" value="PurM-like_C_dom"/>
</dbReference>
<dbReference type="PANTHER" id="PTHR30270">
    <property type="entry name" value="THIAMINE-MONOPHOSPHATE KINASE"/>
    <property type="match status" value="1"/>
</dbReference>
<evidence type="ECO:0000259" key="2">
    <source>
        <dbReference type="Pfam" id="PF00586"/>
    </source>
</evidence>
<feature type="binding site" evidence="1">
    <location>
        <position position="118"/>
    </location>
    <ligand>
        <name>Mg(2+)</name>
        <dbReference type="ChEBI" id="CHEBI:18420"/>
        <label>1</label>
    </ligand>
</feature>
<feature type="binding site" evidence="1">
    <location>
        <position position="144"/>
    </location>
    <ligand>
        <name>ATP</name>
        <dbReference type="ChEBI" id="CHEBI:30616"/>
    </ligand>
</feature>
<evidence type="ECO:0000313" key="4">
    <source>
        <dbReference type="EMBL" id="AGT45824.1"/>
    </source>
</evidence>
<feature type="binding site" evidence="1">
    <location>
        <position position="209"/>
    </location>
    <ligand>
        <name>Mg(2+)</name>
        <dbReference type="ChEBI" id="CHEBI:18420"/>
        <label>3</label>
    </ligand>
</feature>
<dbReference type="Pfam" id="PF02769">
    <property type="entry name" value="AIRS_C"/>
    <property type="match status" value="1"/>
</dbReference>
<comment type="function">
    <text evidence="1">Catalyzes the ATP-dependent phosphorylation of thiamine-monophosphate (TMP) to form thiamine-pyrophosphate (TPP), the active form of vitamin B1.</text>
</comment>
<dbReference type="EMBL" id="KC770996">
    <property type="protein sequence ID" value="AGT45824.1"/>
    <property type="molecule type" value="Genomic_DNA"/>
</dbReference>
<dbReference type="InterPro" id="IPR006283">
    <property type="entry name" value="ThiL-like"/>
</dbReference>
<keyword evidence="1" id="KW-0460">Magnesium</keyword>
<dbReference type="GO" id="GO:0009229">
    <property type="term" value="P:thiamine diphosphate biosynthetic process"/>
    <property type="evidence" value="ECO:0007669"/>
    <property type="project" value="UniProtKB-UniRule"/>
</dbReference>
<feature type="binding site" evidence="1">
    <location>
        <position position="41"/>
    </location>
    <ligand>
        <name>Mg(2+)</name>
        <dbReference type="ChEBI" id="CHEBI:18420"/>
        <label>2</label>
    </ligand>
</feature>
<feature type="binding site" evidence="1">
    <location>
        <position position="212"/>
    </location>
    <ligand>
        <name>Mg(2+)</name>
        <dbReference type="ChEBI" id="CHEBI:18420"/>
        <label>5</label>
    </ligand>
</feature>
<dbReference type="EC" id="2.7.4.16" evidence="1"/>
<dbReference type="Pfam" id="PF00586">
    <property type="entry name" value="AIRS"/>
    <property type="match status" value="1"/>
</dbReference>
<accession>A0A067XR82</accession>
<sequence length="319" mass="34940">MIRAIQRIAGRPKDRRLALPIGDDAAAFRTRPGCLILVSTDALVEGIHFDLTYCSAEDVGWKALAVNLSDIAAMGGTPLYVTTSIALPREGAADFVSRFYRGLRAIAREHAVTLIGGDTCRSPRGFFLDVTIIGEVKPTHMLTRRGAKPGDLLYVTGELGGSSIGLELLSRSRKPVPRSAAIRRHLRPQPRCAAGRFLAERKLASAMIDLSDGLSTDLGRLCEQSGVGALVETFQLPLAKIPDRQRRVLPNALLHYALNGGEDYELLFAVPQHLSQRVPRQIDGLPLHRIGRITRPSGIWLLDGQRKHRLRPGGFDHFA</sequence>
<feature type="binding site" evidence="1">
    <location>
        <position position="24"/>
    </location>
    <ligand>
        <name>Mg(2+)</name>
        <dbReference type="ChEBI" id="CHEBI:18420"/>
        <label>4</label>
    </ligand>
</feature>
<dbReference type="Gene3D" id="3.90.650.10">
    <property type="entry name" value="PurM-like C-terminal domain"/>
    <property type="match status" value="1"/>
</dbReference>
<dbReference type="AlphaFoldDB" id="A0A067XR82"/>
<gene>
    <name evidence="1" type="primary">thiL</name>
    <name evidence="4" type="ORF">PPT_M2_16</name>
</gene>
<feature type="binding site" evidence="1">
    <location>
        <position position="100"/>
    </location>
    <ligand>
        <name>ATP</name>
        <dbReference type="ChEBI" id="CHEBI:30616"/>
    </ligand>
</feature>
<dbReference type="Gene3D" id="3.30.1330.10">
    <property type="entry name" value="PurM-like, N-terminal domain"/>
    <property type="match status" value="1"/>
</dbReference>
<dbReference type="GO" id="GO:0009030">
    <property type="term" value="F:thiamine-phosphate kinase activity"/>
    <property type="evidence" value="ECO:0007669"/>
    <property type="project" value="UniProtKB-UniRule"/>
</dbReference>
<dbReference type="PANTHER" id="PTHR30270:SF0">
    <property type="entry name" value="THIAMINE-MONOPHOSPHATE KINASE"/>
    <property type="match status" value="1"/>
</dbReference>
<comment type="catalytic activity">
    <reaction evidence="1">
        <text>thiamine phosphate + ATP = thiamine diphosphate + ADP</text>
        <dbReference type="Rhea" id="RHEA:15913"/>
        <dbReference type="ChEBI" id="CHEBI:30616"/>
        <dbReference type="ChEBI" id="CHEBI:37575"/>
        <dbReference type="ChEBI" id="CHEBI:58937"/>
        <dbReference type="ChEBI" id="CHEBI:456216"/>
        <dbReference type="EC" id="2.7.4.16"/>
    </reaction>
</comment>
<dbReference type="InterPro" id="IPR016188">
    <property type="entry name" value="PurM-like_N"/>
</dbReference>
<feature type="binding site" evidence="1">
    <location>
        <begin position="117"/>
        <end position="118"/>
    </location>
    <ligand>
        <name>ATP</name>
        <dbReference type="ChEBI" id="CHEBI:30616"/>
    </ligand>
</feature>
<comment type="miscellaneous">
    <text evidence="1">Reaction mechanism of ThiL seems to utilize a direct, inline transfer of the gamma-phosphate of ATP to TMP rather than a phosphorylated enzyme intermediate.</text>
</comment>
<dbReference type="CDD" id="cd02194">
    <property type="entry name" value="ThiL"/>
    <property type="match status" value="1"/>
</dbReference>
<dbReference type="NCBIfam" id="TIGR01379">
    <property type="entry name" value="thiL"/>
    <property type="match status" value="1"/>
</dbReference>
<feature type="domain" description="PurM-like C-terminal" evidence="3">
    <location>
        <begin position="148"/>
        <end position="295"/>
    </location>
</feature>
<feature type="domain" description="PurM-like N-terminal" evidence="2">
    <location>
        <begin position="22"/>
        <end position="136"/>
    </location>
</feature>
<dbReference type="GO" id="GO:0009228">
    <property type="term" value="P:thiamine biosynthetic process"/>
    <property type="evidence" value="ECO:0007669"/>
    <property type="project" value="UniProtKB-KW"/>
</dbReference>
<protein>
    <recommendedName>
        <fullName evidence="1">Thiamine-monophosphate kinase</fullName>
        <shortName evidence="1">TMP kinase</shortName>
        <shortName evidence="1">Thiamine-phosphate kinase</shortName>
        <ecNumber evidence="1">2.7.4.16</ecNumber>
    </recommendedName>
</protein>
<dbReference type="GO" id="GO:0005524">
    <property type="term" value="F:ATP binding"/>
    <property type="evidence" value="ECO:0007669"/>
    <property type="project" value="UniProtKB-UniRule"/>
</dbReference>
<dbReference type="HAMAP" id="MF_02128">
    <property type="entry name" value="TMP_kinase"/>
    <property type="match status" value="1"/>
</dbReference>
<evidence type="ECO:0000259" key="3">
    <source>
        <dbReference type="Pfam" id="PF02769"/>
    </source>
</evidence>
<keyword evidence="1" id="KW-0479">Metal-binding</keyword>
<feature type="binding site" evidence="1">
    <location>
        <position position="262"/>
    </location>
    <ligand>
        <name>substrate</name>
    </ligand>
</feature>
<dbReference type="SUPFAM" id="SSF55326">
    <property type="entry name" value="PurM N-terminal domain-like"/>
    <property type="match status" value="1"/>
</dbReference>
<comment type="pathway">
    <text evidence="1">Cofactor biosynthesis; thiamine diphosphate biosynthesis; thiamine diphosphate from thiamine phosphate: step 1/1.</text>
</comment>
<feature type="binding site" evidence="1">
    <location>
        <position position="41"/>
    </location>
    <ligand>
        <name>Mg(2+)</name>
        <dbReference type="ChEBI" id="CHEBI:18420"/>
        <label>1</label>
    </ligand>
</feature>
<comment type="similarity">
    <text evidence="1">Belongs to the thiamine-monophosphate kinase family.</text>
</comment>
<dbReference type="GO" id="GO:0000287">
    <property type="term" value="F:magnesium ion binding"/>
    <property type="evidence" value="ECO:0007669"/>
    <property type="project" value="UniProtKB-UniRule"/>
</dbReference>
<feature type="binding site" evidence="1">
    <location>
        <position position="315"/>
    </location>
    <ligand>
        <name>substrate</name>
    </ligand>
</feature>
<dbReference type="InterPro" id="IPR036921">
    <property type="entry name" value="PurM-like_N_sf"/>
</dbReference>
<dbReference type="InterPro" id="IPR036676">
    <property type="entry name" value="PurM-like_C_sf"/>
</dbReference>
<reference evidence="4" key="1">
    <citation type="submission" date="2013-03" db="EMBL/GenBank/DDBJ databases">
        <authorList>
            <person name="Tan H."/>
            <person name="Mooij M.J."/>
            <person name="Barret M."/>
            <person name="O'Gara F."/>
        </authorList>
    </citation>
    <scope>NUCLEOTIDE SEQUENCE</scope>
</reference>
<feature type="binding site" evidence="1">
    <location>
        <position position="70"/>
    </location>
    <ligand>
        <name>Mg(2+)</name>
        <dbReference type="ChEBI" id="CHEBI:18420"/>
        <label>3</label>
    </ligand>
</feature>
<feature type="binding site" evidence="1">
    <location>
        <position position="211"/>
    </location>
    <ligand>
        <name>ATP</name>
        <dbReference type="ChEBI" id="CHEBI:30616"/>
    </ligand>
</feature>
<keyword evidence="1 4" id="KW-0808">Transferase</keyword>
<dbReference type="SUPFAM" id="SSF56042">
    <property type="entry name" value="PurM C-terminal domain-like"/>
    <property type="match status" value="1"/>
</dbReference>
<dbReference type="PIRSF" id="PIRSF005303">
    <property type="entry name" value="Thiam_monoph_kin"/>
    <property type="match status" value="1"/>
</dbReference>
<feature type="binding site" evidence="1">
    <location>
        <position position="24"/>
    </location>
    <ligand>
        <name>Mg(2+)</name>
        <dbReference type="ChEBI" id="CHEBI:18420"/>
        <label>3</label>
    </ligand>
</feature>
<proteinExistence type="inferred from homology"/>
<keyword evidence="1" id="KW-0784">Thiamine biosynthesis</keyword>
<feature type="binding site" evidence="1">
    <location>
        <position position="70"/>
    </location>
    <ligand>
        <name>Mg(2+)</name>
        <dbReference type="ChEBI" id="CHEBI:18420"/>
        <label>2</label>
    </ligand>
</feature>
<feature type="binding site" evidence="1">
    <location>
        <position position="39"/>
    </location>
    <ligand>
        <name>Mg(2+)</name>
        <dbReference type="ChEBI" id="CHEBI:18420"/>
        <label>4</label>
    </ligand>
</feature>
<evidence type="ECO:0000256" key="1">
    <source>
        <dbReference type="HAMAP-Rule" id="MF_02128"/>
    </source>
</evidence>
<feature type="binding site" evidence="1">
    <location>
        <position position="40"/>
    </location>
    <ligand>
        <name>Mg(2+)</name>
        <dbReference type="ChEBI" id="CHEBI:18420"/>
        <label>1</label>
    </ligand>
</feature>
<feature type="binding site" evidence="1">
    <location>
        <position position="70"/>
    </location>
    <ligand>
        <name>Mg(2+)</name>
        <dbReference type="ChEBI" id="CHEBI:18420"/>
        <label>4</label>
    </ligand>
</feature>
<keyword evidence="1" id="KW-0067">ATP-binding</keyword>
<keyword evidence="1 4" id="KW-0418">Kinase</keyword>
<name>A0A067XR82_9BACT</name>
<organism evidence="4">
    <name type="scientific">uncultured marine bacterium PPT_M2</name>
    <dbReference type="NCBI Taxonomy" id="1381397"/>
    <lineage>
        <taxon>Bacteria</taxon>
        <taxon>environmental samples</taxon>
    </lineage>
</organism>
<keyword evidence="1" id="KW-0547">Nucleotide-binding</keyword>
<feature type="binding site" evidence="1">
    <location>
        <position position="48"/>
    </location>
    <ligand>
        <name>substrate</name>
    </ligand>
</feature>
<dbReference type="UniPathway" id="UPA00060">
    <property type="reaction ID" value="UER00142"/>
</dbReference>